<dbReference type="AlphaFoldDB" id="A0A178MPE8"/>
<keyword evidence="2" id="KW-1133">Transmembrane helix</keyword>
<name>A0A178MPE8_9PROT</name>
<comment type="caution">
    <text evidence="3">The sequence shown here is derived from an EMBL/GenBank/DDBJ whole genome shotgun (WGS) entry which is preliminary data.</text>
</comment>
<proteinExistence type="predicted"/>
<evidence type="ECO:0000313" key="4">
    <source>
        <dbReference type="Proteomes" id="UP000078543"/>
    </source>
</evidence>
<sequence>MLWAMGTFGADEDSVRRAIVFAAAGIWFFFLIGWGAGWAMRGFIVRQRDDDEGDDSPPRRPPAAAPHPAPHRPAGH</sequence>
<feature type="transmembrane region" description="Helical" evidence="2">
    <location>
        <begin position="20"/>
        <end position="40"/>
    </location>
</feature>
<protein>
    <submittedName>
        <fullName evidence="3">Uncharacterized protein</fullName>
    </submittedName>
</protein>
<organism evidence="3 4">
    <name type="scientific">Magnetospirillum moscoviense</name>
    <dbReference type="NCBI Taxonomy" id="1437059"/>
    <lineage>
        <taxon>Bacteria</taxon>
        <taxon>Pseudomonadati</taxon>
        <taxon>Pseudomonadota</taxon>
        <taxon>Alphaproteobacteria</taxon>
        <taxon>Rhodospirillales</taxon>
        <taxon>Rhodospirillaceae</taxon>
        <taxon>Magnetospirillum</taxon>
    </lineage>
</organism>
<feature type="region of interest" description="Disordered" evidence="1">
    <location>
        <begin position="48"/>
        <end position="76"/>
    </location>
</feature>
<evidence type="ECO:0000256" key="2">
    <source>
        <dbReference type="SAM" id="Phobius"/>
    </source>
</evidence>
<feature type="compositionally biased region" description="Pro residues" evidence="1">
    <location>
        <begin position="59"/>
        <end position="68"/>
    </location>
</feature>
<keyword evidence="4" id="KW-1185">Reference proteome</keyword>
<gene>
    <name evidence="3" type="ORF">A6A05_01740</name>
</gene>
<dbReference type="Proteomes" id="UP000078543">
    <property type="component" value="Unassembled WGS sequence"/>
</dbReference>
<keyword evidence="2" id="KW-0812">Transmembrane</keyword>
<accession>A0A178MPE8</accession>
<reference evidence="3 4" key="1">
    <citation type="submission" date="2016-04" db="EMBL/GenBank/DDBJ databases">
        <title>Draft genome sequence of freshwater magnetotactic bacteria Magnetospirillum marisnigri SP-1 and Magnetospirillum moscoviense BB-1.</title>
        <authorList>
            <person name="Koziaeva V."/>
            <person name="Dziuba M.V."/>
            <person name="Ivanov T.M."/>
            <person name="Kuznetsov B."/>
            <person name="Grouzdev D.S."/>
        </authorList>
    </citation>
    <scope>NUCLEOTIDE SEQUENCE [LARGE SCALE GENOMIC DNA]</scope>
    <source>
        <strain evidence="3 4">BB-1</strain>
    </source>
</reference>
<evidence type="ECO:0000313" key="3">
    <source>
        <dbReference type="EMBL" id="OAN49965.1"/>
    </source>
</evidence>
<keyword evidence="2" id="KW-0472">Membrane</keyword>
<evidence type="ECO:0000256" key="1">
    <source>
        <dbReference type="SAM" id="MobiDB-lite"/>
    </source>
</evidence>
<dbReference type="EMBL" id="LWQU01000141">
    <property type="protein sequence ID" value="OAN49965.1"/>
    <property type="molecule type" value="Genomic_DNA"/>
</dbReference>